<evidence type="ECO:0000259" key="3">
    <source>
        <dbReference type="Pfam" id="PF00496"/>
    </source>
</evidence>
<dbReference type="InterPro" id="IPR030678">
    <property type="entry name" value="Peptide/Ni-bd"/>
</dbReference>
<accession>A0ABT8EN10</accession>
<dbReference type="Gene3D" id="3.10.105.10">
    <property type="entry name" value="Dipeptide-binding Protein, Domain 3"/>
    <property type="match status" value="1"/>
</dbReference>
<dbReference type="PANTHER" id="PTHR30290">
    <property type="entry name" value="PERIPLASMIC BINDING COMPONENT OF ABC TRANSPORTER"/>
    <property type="match status" value="1"/>
</dbReference>
<comment type="caution">
    <text evidence="4">The sequence shown here is derived from an EMBL/GenBank/DDBJ whole genome shotgun (WGS) entry which is preliminary data.</text>
</comment>
<feature type="domain" description="Solute-binding protein family 5" evidence="3">
    <location>
        <begin position="64"/>
        <end position="425"/>
    </location>
</feature>
<organism evidence="4 5">
    <name type="scientific">Alcaligenes endophyticus</name>
    <dbReference type="NCBI Taxonomy" id="1929088"/>
    <lineage>
        <taxon>Bacteria</taxon>
        <taxon>Pseudomonadati</taxon>
        <taxon>Pseudomonadota</taxon>
        <taxon>Betaproteobacteria</taxon>
        <taxon>Burkholderiales</taxon>
        <taxon>Alcaligenaceae</taxon>
        <taxon>Alcaligenes</taxon>
    </lineage>
</organism>
<dbReference type="SUPFAM" id="SSF53850">
    <property type="entry name" value="Periplasmic binding protein-like II"/>
    <property type="match status" value="1"/>
</dbReference>
<dbReference type="InterPro" id="IPR000914">
    <property type="entry name" value="SBP_5_dom"/>
</dbReference>
<dbReference type="InterPro" id="IPR039424">
    <property type="entry name" value="SBP_5"/>
</dbReference>
<evidence type="ECO:0000256" key="2">
    <source>
        <dbReference type="ARBA" id="ARBA00022729"/>
    </source>
</evidence>
<gene>
    <name evidence="4" type="ORF">LMS43_15425</name>
</gene>
<dbReference type="Pfam" id="PF00496">
    <property type="entry name" value="SBP_bac_5"/>
    <property type="match status" value="1"/>
</dbReference>
<comment type="similarity">
    <text evidence="1">Belongs to the bacterial solute-binding protein 5 family.</text>
</comment>
<dbReference type="PIRSF" id="PIRSF002741">
    <property type="entry name" value="MppA"/>
    <property type="match status" value="1"/>
</dbReference>
<sequence length="515" mass="57510">MATVLVGGVLTQGVAWSQTQGGTLVAVVQPEPPLLMSGINQQGPTLYVAAKIYQGLLTYSADLTPQPSLAKSWTISDDGLVYTFTLQEGVKWHDGHPFSAEDVVFTVDKLLRETQPRIRTLINKYIDKIVATDESTVEFTLKSPFAPFIYAFEAGSIPIVPKHLYEGTDYKTNPANLTPVGTGPFKFDEWKRGSYIKLVRNPDYWKPGQPYLDEVIFRVVPDAASRAVAFEKGDVHVLRGGDVDNVDVKRLRALPDTEYSLKGWEMYSPHAYMIMNMRKPPFDNVLVRQAVMHAINRQFIVDNILFGLGKVATGPIASTTLLYDPDVPTYDYSIKKAKELIKESGVDLSKTPVKMLPIPYGTSWDRIAEYTKQSLEQIGFQITTEPVSDAGSWFTRISNWDYDLSFNYAFQYGDPGLGVSRLYLSSNIVKGTHTANVQNYVNPKADELMTAGDQAVDLAERQKYYSEAQKLLVEDVANGYLFEIENPTIYHSSVKNLINSAVGVSDSFDNVFIQK</sequence>
<evidence type="ECO:0000256" key="1">
    <source>
        <dbReference type="ARBA" id="ARBA00005695"/>
    </source>
</evidence>
<dbReference type="EMBL" id="JAJHNU010000005">
    <property type="protein sequence ID" value="MDN4122681.1"/>
    <property type="molecule type" value="Genomic_DNA"/>
</dbReference>
<evidence type="ECO:0000313" key="5">
    <source>
        <dbReference type="Proteomes" id="UP001168613"/>
    </source>
</evidence>
<dbReference type="Gene3D" id="3.40.190.10">
    <property type="entry name" value="Periplasmic binding protein-like II"/>
    <property type="match status" value="1"/>
</dbReference>
<evidence type="ECO:0000313" key="4">
    <source>
        <dbReference type="EMBL" id="MDN4122681.1"/>
    </source>
</evidence>
<name>A0ABT8EN10_9BURK</name>
<reference evidence="4" key="1">
    <citation type="submission" date="2021-11" db="EMBL/GenBank/DDBJ databases">
        <title>Draft genome sequence of Alcaligenes endophyticus type strain CCUG 75668T.</title>
        <authorList>
            <person name="Salva-Serra F."/>
            <person name="Duran R.E."/>
            <person name="Seeger M."/>
            <person name="Moore E.R.B."/>
            <person name="Jaen-Luchoro D."/>
        </authorList>
    </citation>
    <scope>NUCLEOTIDE SEQUENCE</scope>
    <source>
        <strain evidence="4">CCUG 75668</strain>
    </source>
</reference>
<dbReference type="CDD" id="cd08517">
    <property type="entry name" value="PBP2_NikA_DppA_OppA_like_13"/>
    <property type="match status" value="1"/>
</dbReference>
<protein>
    <submittedName>
        <fullName evidence="4">ABC transporter substrate-binding protein</fullName>
    </submittedName>
</protein>
<keyword evidence="2" id="KW-0732">Signal</keyword>
<dbReference type="PANTHER" id="PTHR30290:SF38">
    <property type="entry name" value="D,D-DIPEPTIDE-BINDING PERIPLASMIC PROTEIN DDPA-RELATED"/>
    <property type="match status" value="1"/>
</dbReference>
<proteinExistence type="inferred from homology"/>
<keyword evidence="5" id="KW-1185">Reference proteome</keyword>
<dbReference type="Proteomes" id="UP001168613">
    <property type="component" value="Unassembled WGS sequence"/>
</dbReference>